<accession>A0A4D8R4M7</accession>
<reference evidence="1 2" key="1">
    <citation type="submission" date="2018-09" db="EMBL/GenBank/DDBJ databases">
        <title>Whole genome based analysis of evolution and adaptive divergence in Indian and Brazilian strains of Azospirillum brasilense.</title>
        <authorList>
            <person name="Singh C."/>
            <person name="Tripathi A.K."/>
        </authorList>
    </citation>
    <scope>NUCLEOTIDE SEQUENCE [LARGE SCALE GENOMIC DNA]</scope>
    <source>
        <strain evidence="1 2">MTCC4039</strain>
    </source>
</reference>
<organism evidence="1 2">
    <name type="scientific">Azospirillum brasilense</name>
    <dbReference type="NCBI Taxonomy" id="192"/>
    <lineage>
        <taxon>Bacteria</taxon>
        <taxon>Pseudomonadati</taxon>
        <taxon>Pseudomonadota</taxon>
        <taxon>Alphaproteobacteria</taxon>
        <taxon>Rhodospirillales</taxon>
        <taxon>Azospirillaceae</taxon>
        <taxon>Azospirillum</taxon>
    </lineage>
</organism>
<dbReference type="AlphaFoldDB" id="A0A4D8R4M7"/>
<sequence>MTGLLFFNPPRPSGCSVLGTAVGQLPNSGMCRRGMGGVHLDHQALDDLQCQTMQIGVLDIGVAILMGGGGVLKRGMRFLEP</sequence>
<gene>
    <name evidence="1" type="ORF">D3869_01880</name>
</gene>
<evidence type="ECO:0000313" key="1">
    <source>
        <dbReference type="EMBL" id="QCO14079.1"/>
    </source>
</evidence>
<evidence type="ECO:0000313" key="2">
    <source>
        <dbReference type="Proteomes" id="UP000298693"/>
    </source>
</evidence>
<dbReference type="Proteomes" id="UP000298693">
    <property type="component" value="Chromosome"/>
</dbReference>
<protein>
    <submittedName>
        <fullName evidence="1">Uncharacterized protein</fullName>
    </submittedName>
</protein>
<proteinExistence type="predicted"/>
<dbReference type="EMBL" id="CP032345">
    <property type="protein sequence ID" value="QCO14079.1"/>
    <property type="molecule type" value="Genomic_DNA"/>
</dbReference>
<name>A0A4D8R4M7_AZOBR</name>